<reference evidence="8 9" key="1">
    <citation type="submission" date="2014-05" db="EMBL/GenBank/DDBJ databases">
        <title>Draft genome sequence of a rare smut relative, Tilletiaria anomala UBC 951.</title>
        <authorList>
            <consortium name="DOE Joint Genome Institute"/>
            <person name="Toome M."/>
            <person name="Kuo A."/>
            <person name="Henrissat B."/>
            <person name="Lipzen A."/>
            <person name="Tritt A."/>
            <person name="Yoshinaga Y."/>
            <person name="Zane M."/>
            <person name="Barry K."/>
            <person name="Grigoriev I.V."/>
            <person name="Spatafora J.W."/>
            <person name="Aimea M.C."/>
        </authorList>
    </citation>
    <scope>NUCLEOTIDE SEQUENCE [LARGE SCALE GENOMIC DNA]</scope>
    <source>
        <strain evidence="8 9">UBC 951</strain>
    </source>
</reference>
<evidence type="ECO:0000256" key="6">
    <source>
        <dbReference type="ARBA" id="ARBA00023016"/>
    </source>
</evidence>
<evidence type="ECO:0000256" key="3">
    <source>
        <dbReference type="ARBA" id="ARBA00022490"/>
    </source>
</evidence>
<dbReference type="InterPro" id="IPR023582">
    <property type="entry name" value="Impact"/>
</dbReference>
<sequence>MDEADSTPLTTLSRTLEAASDETWAAQLADELLALSSIYDEESITLLPLSHSVTPVQASHTGASRLSTPSASGSANKDLQLALARSWTPGAILRLSFKTQLEPSASSLTSEPLDLLTAVTLPERYPASEHPPQLQLLNRFVGGHPVDHIVFGKVLRCFLHDSKVLVEKGRAAGLEWKQGESILFEALEWVKESLSEWYDAKEQELQMRTVHMDAEREAKVFVKQQETLKANRHVTEFGHESSDTSQRSHQDLEALAKKLKLISAEPITDRKSTFIGHCCHLTDPAQVPLIIEHLLSDKRIARAAHPKIHAWTCSGPNGVMQRDCDDDGETTAGGRLAHLLQILNVENVLVVVTRWFGGIHLGPNRFKHINRAARDALEAGGFVADGTSTNV</sequence>
<dbReference type="Proteomes" id="UP000027361">
    <property type="component" value="Unassembled WGS sequence"/>
</dbReference>
<keyword evidence="5" id="KW-0810">Translation regulation</keyword>
<keyword evidence="8" id="KW-0687">Ribonucleoprotein</keyword>
<dbReference type="EMBL" id="JMSN01000012">
    <property type="protein sequence ID" value="KDN52272.1"/>
    <property type="molecule type" value="Genomic_DNA"/>
</dbReference>
<dbReference type="PROSITE" id="PS50908">
    <property type="entry name" value="RWD"/>
    <property type="match status" value="1"/>
</dbReference>
<dbReference type="InterPro" id="IPR006575">
    <property type="entry name" value="RWD_dom"/>
</dbReference>
<dbReference type="RefSeq" id="XP_013245114.1">
    <property type="nucleotide sequence ID" value="XM_013389660.1"/>
</dbReference>
<dbReference type="GO" id="GO:0140469">
    <property type="term" value="P:GCN2-mediated signaling"/>
    <property type="evidence" value="ECO:0007669"/>
    <property type="project" value="TreeGrafter"/>
</dbReference>
<evidence type="ECO:0000256" key="2">
    <source>
        <dbReference type="ARBA" id="ARBA00007665"/>
    </source>
</evidence>
<evidence type="ECO:0000259" key="7">
    <source>
        <dbReference type="PROSITE" id="PS50908"/>
    </source>
</evidence>
<dbReference type="GO" id="GO:0005840">
    <property type="term" value="C:ribosome"/>
    <property type="evidence" value="ECO:0007669"/>
    <property type="project" value="UniProtKB-KW"/>
</dbReference>
<dbReference type="Pfam" id="PF05773">
    <property type="entry name" value="RWD"/>
    <property type="match status" value="1"/>
</dbReference>
<keyword evidence="6" id="KW-0346">Stress response</keyword>
<keyword evidence="4" id="KW-0678">Repressor</keyword>
<accession>A0A066WE90</accession>
<dbReference type="PANTHER" id="PTHR16301:SF24">
    <property type="entry name" value="RWD DOMAIN-CONTAINING PROTEIN"/>
    <property type="match status" value="1"/>
</dbReference>
<evidence type="ECO:0000256" key="5">
    <source>
        <dbReference type="ARBA" id="ARBA00022845"/>
    </source>
</evidence>
<evidence type="ECO:0000313" key="9">
    <source>
        <dbReference type="Proteomes" id="UP000027361"/>
    </source>
</evidence>
<dbReference type="GO" id="GO:0006446">
    <property type="term" value="P:regulation of translational initiation"/>
    <property type="evidence" value="ECO:0007669"/>
    <property type="project" value="TreeGrafter"/>
</dbReference>
<dbReference type="InterPro" id="IPR001498">
    <property type="entry name" value="Impact_N"/>
</dbReference>
<dbReference type="GO" id="GO:0005737">
    <property type="term" value="C:cytoplasm"/>
    <property type="evidence" value="ECO:0007669"/>
    <property type="project" value="UniProtKB-SubCell"/>
</dbReference>
<dbReference type="AlphaFoldDB" id="A0A066WE90"/>
<comment type="subcellular location">
    <subcellularLocation>
        <location evidence="1">Cytoplasm</location>
    </subcellularLocation>
</comment>
<dbReference type="STRING" id="1037660.A0A066WE90"/>
<dbReference type="OrthoDB" id="69641at2759"/>
<gene>
    <name evidence="8" type="ORF">K437DRAFT_254460</name>
</gene>
<keyword evidence="8" id="KW-0689">Ribosomal protein</keyword>
<keyword evidence="9" id="KW-1185">Reference proteome</keyword>
<evidence type="ECO:0000256" key="4">
    <source>
        <dbReference type="ARBA" id="ARBA00022491"/>
    </source>
</evidence>
<dbReference type="GeneID" id="25263875"/>
<proteinExistence type="inferred from homology"/>
<dbReference type="OMA" id="INAWRCR"/>
<feature type="domain" description="RWD" evidence="7">
    <location>
        <begin position="30"/>
        <end position="197"/>
    </location>
</feature>
<dbReference type="InterPro" id="IPR036956">
    <property type="entry name" value="Impact_N_sf"/>
</dbReference>
<dbReference type="Pfam" id="PF01205">
    <property type="entry name" value="Impact_N"/>
    <property type="match status" value="1"/>
</dbReference>
<comment type="caution">
    <text evidence="8">The sequence shown here is derived from an EMBL/GenBank/DDBJ whole genome shotgun (WGS) entry which is preliminary data.</text>
</comment>
<name>A0A066WE90_TILAU</name>
<keyword evidence="3" id="KW-0963">Cytoplasm</keyword>
<dbReference type="InterPro" id="IPR016135">
    <property type="entry name" value="UBQ-conjugating_enzyme/RWD"/>
</dbReference>
<dbReference type="Gene3D" id="3.30.230.30">
    <property type="entry name" value="Impact, N-terminal domain"/>
    <property type="match status" value="1"/>
</dbReference>
<dbReference type="PANTHER" id="PTHR16301">
    <property type="entry name" value="IMPACT-RELATED"/>
    <property type="match status" value="1"/>
</dbReference>
<dbReference type="SUPFAM" id="SSF54211">
    <property type="entry name" value="Ribosomal protein S5 domain 2-like"/>
    <property type="match status" value="1"/>
</dbReference>
<protein>
    <submittedName>
        <fullName evidence="8">Ribosomal protein S5 domain 2-like protein</fullName>
    </submittedName>
</protein>
<evidence type="ECO:0000313" key="8">
    <source>
        <dbReference type="EMBL" id="KDN52272.1"/>
    </source>
</evidence>
<dbReference type="InterPro" id="IPR020568">
    <property type="entry name" value="Ribosomal_Su5_D2-typ_SF"/>
</dbReference>
<dbReference type="HOGENOM" id="CLU_045276_0_0_1"/>
<evidence type="ECO:0000256" key="1">
    <source>
        <dbReference type="ARBA" id="ARBA00004496"/>
    </source>
</evidence>
<comment type="similarity">
    <text evidence="2">Belongs to the IMPACT family.</text>
</comment>
<dbReference type="Gene3D" id="3.10.110.10">
    <property type="entry name" value="Ubiquitin Conjugating Enzyme"/>
    <property type="match status" value="1"/>
</dbReference>
<dbReference type="InParanoid" id="A0A066WE90"/>
<organism evidence="8 9">
    <name type="scientific">Tilletiaria anomala (strain ATCC 24038 / CBS 436.72 / UBC 951)</name>
    <dbReference type="NCBI Taxonomy" id="1037660"/>
    <lineage>
        <taxon>Eukaryota</taxon>
        <taxon>Fungi</taxon>
        <taxon>Dikarya</taxon>
        <taxon>Basidiomycota</taxon>
        <taxon>Ustilaginomycotina</taxon>
        <taxon>Exobasidiomycetes</taxon>
        <taxon>Georgefischeriales</taxon>
        <taxon>Tilletiariaceae</taxon>
        <taxon>Tilletiaria</taxon>
    </lineage>
</organism>